<dbReference type="EMBL" id="CP002839">
    <property type="protein sequence ID" value="AEH37655.1"/>
    <property type="molecule type" value="Genomic_DNA"/>
</dbReference>
<dbReference type="STRING" id="797210.Halxa_3040"/>
<feature type="compositionally biased region" description="Basic and acidic residues" evidence="1">
    <location>
        <begin position="1"/>
        <end position="11"/>
    </location>
</feature>
<gene>
    <name evidence="2" type="ordered locus">Halxa_3040</name>
</gene>
<evidence type="ECO:0000313" key="2">
    <source>
        <dbReference type="EMBL" id="AEH37655.1"/>
    </source>
</evidence>
<reference evidence="2 3" key="1">
    <citation type="journal article" date="2012" name="Stand. Genomic Sci.">
        <title>Complete genome sequence of Halopiger xanaduensis type strain (SH-6(T)).</title>
        <authorList>
            <person name="Anderson I."/>
            <person name="Tindall B.J."/>
            <person name="Rohde M."/>
            <person name="Lucas S."/>
            <person name="Han J."/>
            <person name="Lapidus A."/>
            <person name="Cheng J.F."/>
            <person name="Goodwin L."/>
            <person name="Pitluck S."/>
            <person name="Peters L."/>
            <person name="Pati A."/>
            <person name="Mikhailova N."/>
            <person name="Pagani I."/>
            <person name="Teshima H."/>
            <person name="Han C."/>
            <person name="Tapia R."/>
            <person name="Land M."/>
            <person name="Woyke T."/>
            <person name="Klenk H.P."/>
            <person name="Kyrpides N."/>
            <person name="Ivanova N."/>
        </authorList>
    </citation>
    <scope>NUCLEOTIDE SEQUENCE [LARGE SCALE GENOMIC DNA]</scope>
    <source>
        <strain evidence="3">DSM 18323 / JCM 14033 / SH-6</strain>
    </source>
</reference>
<evidence type="ECO:0000256" key="1">
    <source>
        <dbReference type="SAM" id="MobiDB-lite"/>
    </source>
</evidence>
<dbReference type="KEGG" id="hxa:Halxa_3040"/>
<feature type="region of interest" description="Disordered" evidence="1">
    <location>
        <begin position="1"/>
        <end position="20"/>
    </location>
</feature>
<sequence length="59" mass="6725">MRIKEGDRSPDPRNWTPGNSVFPSDYAAAGYETAEFDDNESIDLNVNSHGLCCVRYEKW</sequence>
<keyword evidence="3" id="KW-1185">Reference proteome</keyword>
<dbReference type="AlphaFoldDB" id="F8D5F0"/>
<accession>F8D5F0</accession>
<proteinExistence type="predicted"/>
<dbReference type="Proteomes" id="UP000006794">
    <property type="component" value="Chromosome"/>
</dbReference>
<dbReference type="HOGENOM" id="CLU_2949266_0_0_2"/>
<name>F8D5F0_HALXS</name>
<protein>
    <submittedName>
        <fullName evidence="2">Uncharacterized protein</fullName>
    </submittedName>
</protein>
<organism evidence="2 3">
    <name type="scientific">Halopiger xanaduensis (strain DSM 18323 / JCM 14033 / SH-6)</name>
    <dbReference type="NCBI Taxonomy" id="797210"/>
    <lineage>
        <taxon>Archaea</taxon>
        <taxon>Methanobacteriati</taxon>
        <taxon>Methanobacteriota</taxon>
        <taxon>Stenosarchaea group</taxon>
        <taxon>Halobacteria</taxon>
        <taxon>Halobacteriales</taxon>
        <taxon>Natrialbaceae</taxon>
        <taxon>Halopiger</taxon>
    </lineage>
</organism>
<evidence type="ECO:0000313" key="3">
    <source>
        <dbReference type="Proteomes" id="UP000006794"/>
    </source>
</evidence>